<organism evidence="1">
    <name type="scientific">Anguilla anguilla</name>
    <name type="common">European freshwater eel</name>
    <name type="synonym">Muraena anguilla</name>
    <dbReference type="NCBI Taxonomy" id="7936"/>
    <lineage>
        <taxon>Eukaryota</taxon>
        <taxon>Metazoa</taxon>
        <taxon>Chordata</taxon>
        <taxon>Craniata</taxon>
        <taxon>Vertebrata</taxon>
        <taxon>Euteleostomi</taxon>
        <taxon>Actinopterygii</taxon>
        <taxon>Neopterygii</taxon>
        <taxon>Teleostei</taxon>
        <taxon>Anguilliformes</taxon>
        <taxon>Anguillidae</taxon>
        <taxon>Anguilla</taxon>
    </lineage>
</organism>
<reference evidence="1" key="1">
    <citation type="submission" date="2014-11" db="EMBL/GenBank/DDBJ databases">
        <authorList>
            <person name="Amaro Gonzalez C."/>
        </authorList>
    </citation>
    <scope>NUCLEOTIDE SEQUENCE</scope>
</reference>
<proteinExistence type="predicted"/>
<accession>A0A0E9UAM3</accession>
<reference evidence="1" key="2">
    <citation type="journal article" date="2015" name="Fish Shellfish Immunol.">
        <title>Early steps in the European eel (Anguilla anguilla)-Vibrio vulnificus interaction in the gills: Role of the RtxA13 toxin.</title>
        <authorList>
            <person name="Callol A."/>
            <person name="Pajuelo D."/>
            <person name="Ebbesson L."/>
            <person name="Teles M."/>
            <person name="MacKenzie S."/>
            <person name="Amaro C."/>
        </authorList>
    </citation>
    <scope>NUCLEOTIDE SEQUENCE</scope>
</reference>
<evidence type="ECO:0000313" key="1">
    <source>
        <dbReference type="EMBL" id="JAH62023.1"/>
    </source>
</evidence>
<dbReference type="AlphaFoldDB" id="A0A0E9UAM3"/>
<dbReference type="EMBL" id="GBXM01046554">
    <property type="protein sequence ID" value="JAH62023.1"/>
    <property type="molecule type" value="Transcribed_RNA"/>
</dbReference>
<name>A0A0E9UAM3_ANGAN</name>
<protein>
    <submittedName>
        <fullName evidence="1">Uncharacterized protein</fullName>
    </submittedName>
</protein>
<sequence length="30" mass="3523">MLAEKRSSARGLIDFPLERVPHYPYNSYLV</sequence>